<dbReference type="InterPro" id="IPR003752">
    <property type="entry name" value="DiS_bond_form_DsbB/BdbC"/>
</dbReference>
<dbReference type="PANTHER" id="PTHR43469">
    <property type="entry name" value="DISULFIDE FORMATION PROTEIN-RELATED"/>
    <property type="match status" value="1"/>
</dbReference>
<dbReference type="EMBL" id="CP130318">
    <property type="protein sequence ID" value="WNQ09812.1"/>
    <property type="molecule type" value="Genomic_DNA"/>
</dbReference>
<dbReference type="KEGG" id="paun:MJA45_19585"/>
<sequence>MNKKFVLENGLYLSFAAALVAAAGSLYLSEIMQFEPCKLCWFQRIFMYPLTILLGIAAVRKDYGIWRYGLPLSIIGGCISIYHYAIQKVPYFHDNATACGRVPCEYDYLDWWGVVTIPLLALIAFIIITVLLFMVRRASR</sequence>
<feature type="transmembrane region" description="Helical" evidence="12">
    <location>
        <begin position="66"/>
        <end position="85"/>
    </location>
</feature>
<organism evidence="13 14">
    <name type="scientific">Paenibacillus aurantius</name>
    <dbReference type="NCBI Taxonomy" id="2918900"/>
    <lineage>
        <taxon>Bacteria</taxon>
        <taxon>Bacillati</taxon>
        <taxon>Bacillota</taxon>
        <taxon>Bacilli</taxon>
        <taxon>Bacillales</taxon>
        <taxon>Paenibacillaceae</taxon>
        <taxon>Paenibacillus</taxon>
    </lineage>
</organism>
<gene>
    <name evidence="13" type="ORF">MJA45_19585</name>
</gene>
<comment type="subcellular location">
    <subcellularLocation>
        <location evidence="1">Membrane</location>
        <topology evidence="1">Multi-pass membrane protein</topology>
    </subcellularLocation>
</comment>
<comment type="similarity">
    <text evidence="2">Belongs to the DsbB family. BdbC subfamily.</text>
</comment>
<keyword evidence="8 12" id="KW-0472">Membrane</keyword>
<name>A0AA96LDS1_9BACL</name>
<reference evidence="13 14" key="1">
    <citation type="submission" date="2022-02" db="EMBL/GenBank/DDBJ databases">
        <title>Paenibacillus sp. MBLB1776 Whole Genome Shotgun Sequencing.</title>
        <authorList>
            <person name="Hwang C.Y."/>
            <person name="Cho E.-S."/>
            <person name="Seo M.-J."/>
        </authorList>
    </citation>
    <scope>NUCLEOTIDE SEQUENCE [LARGE SCALE GENOMIC DNA]</scope>
    <source>
        <strain evidence="13 14">MBLB1776</strain>
    </source>
</reference>
<evidence type="ECO:0000256" key="1">
    <source>
        <dbReference type="ARBA" id="ARBA00004141"/>
    </source>
</evidence>
<evidence type="ECO:0000256" key="3">
    <source>
        <dbReference type="ARBA" id="ARBA00022448"/>
    </source>
</evidence>
<keyword evidence="6 12" id="KW-1133">Transmembrane helix</keyword>
<dbReference type="AlphaFoldDB" id="A0AA96LDS1"/>
<dbReference type="NCBIfam" id="NF002849">
    <property type="entry name" value="PRK03113.1"/>
    <property type="match status" value="1"/>
</dbReference>
<dbReference type="Pfam" id="PF02600">
    <property type="entry name" value="DsbB"/>
    <property type="match status" value="1"/>
</dbReference>
<dbReference type="InterPro" id="IPR023380">
    <property type="entry name" value="DsbB-like_sf"/>
</dbReference>
<evidence type="ECO:0000256" key="7">
    <source>
        <dbReference type="ARBA" id="ARBA00023002"/>
    </source>
</evidence>
<dbReference type="GO" id="GO:0006457">
    <property type="term" value="P:protein folding"/>
    <property type="evidence" value="ECO:0007669"/>
    <property type="project" value="InterPro"/>
</dbReference>
<dbReference type="HAMAP" id="MF_00287">
    <property type="entry name" value="BdbC"/>
    <property type="match status" value="1"/>
</dbReference>
<keyword evidence="10" id="KW-0143">Chaperone</keyword>
<dbReference type="PANTHER" id="PTHR43469:SF1">
    <property type="entry name" value="SPBETA PROPHAGE-DERIVED DISULFIDE BOND FORMATION PROTEIN B"/>
    <property type="match status" value="1"/>
</dbReference>
<evidence type="ECO:0000256" key="8">
    <source>
        <dbReference type="ARBA" id="ARBA00023136"/>
    </source>
</evidence>
<evidence type="ECO:0000313" key="13">
    <source>
        <dbReference type="EMBL" id="WNQ09812.1"/>
    </source>
</evidence>
<dbReference type="SUPFAM" id="SSF158442">
    <property type="entry name" value="DsbB-like"/>
    <property type="match status" value="1"/>
</dbReference>
<evidence type="ECO:0000256" key="4">
    <source>
        <dbReference type="ARBA" id="ARBA00022692"/>
    </source>
</evidence>
<feature type="transmembrane region" description="Helical" evidence="12">
    <location>
        <begin position="41"/>
        <end position="59"/>
    </location>
</feature>
<evidence type="ECO:0000256" key="5">
    <source>
        <dbReference type="ARBA" id="ARBA00022982"/>
    </source>
</evidence>
<proteinExistence type="inferred from homology"/>
<dbReference type="InterPro" id="IPR012187">
    <property type="entry name" value="Disulphide_bond_form_BdbC"/>
</dbReference>
<keyword evidence="4 12" id="KW-0812">Transmembrane</keyword>
<evidence type="ECO:0000256" key="6">
    <source>
        <dbReference type="ARBA" id="ARBA00022989"/>
    </source>
</evidence>
<keyword evidence="5" id="KW-0249">Electron transport</keyword>
<dbReference type="GO" id="GO:0016020">
    <property type="term" value="C:membrane"/>
    <property type="evidence" value="ECO:0007669"/>
    <property type="project" value="UniProtKB-SubCell"/>
</dbReference>
<keyword evidence="7" id="KW-0560">Oxidoreductase</keyword>
<evidence type="ECO:0000256" key="12">
    <source>
        <dbReference type="SAM" id="Phobius"/>
    </source>
</evidence>
<dbReference type="RefSeq" id="WP_315603586.1">
    <property type="nucleotide sequence ID" value="NZ_CP130318.1"/>
</dbReference>
<keyword evidence="3" id="KW-0813">Transport</keyword>
<evidence type="ECO:0000256" key="2">
    <source>
        <dbReference type="ARBA" id="ARBA00007602"/>
    </source>
</evidence>
<feature type="transmembrane region" description="Helical" evidence="12">
    <location>
        <begin position="111"/>
        <end position="135"/>
    </location>
</feature>
<dbReference type="GO" id="GO:0015035">
    <property type="term" value="F:protein-disulfide reductase activity"/>
    <property type="evidence" value="ECO:0007669"/>
    <property type="project" value="InterPro"/>
</dbReference>
<feature type="transmembrane region" description="Helical" evidence="12">
    <location>
        <begin position="12"/>
        <end position="29"/>
    </location>
</feature>
<dbReference type="Proteomes" id="UP001305702">
    <property type="component" value="Chromosome"/>
</dbReference>
<dbReference type="Gene3D" id="1.20.1550.10">
    <property type="entry name" value="DsbB-like"/>
    <property type="match status" value="1"/>
</dbReference>
<keyword evidence="14" id="KW-1185">Reference proteome</keyword>
<evidence type="ECO:0000256" key="11">
    <source>
        <dbReference type="ARBA" id="ARBA00023284"/>
    </source>
</evidence>
<accession>A0AA96LDS1</accession>
<keyword evidence="11" id="KW-0676">Redox-active center</keyword>
<dbReference type="PIRSF" id="PIRSF036659">
    <property type="entry name" value="BdbC"/>
    <property type="match status" value="1"/>
</dbReference>
<keyword evidence="9" id="KW-1015">Disulfide bond</keyword>
<evidence type="ECO:0000256" key="9">
    <source>
        <dbReference type="ARBA" id="ARBA00023157"/>
    </source>
</evidence>
<protein>
    <submittedName>
        <fullName evidence="13">Disulfide oxidoreductase</fullName>
    </submittedName>
</protein>
<evidence type="ECO:0000256" key="10">
    <source>
        <dbReference type="ARBA" id="ARBA00023186"/>
    </source>
</evidence>
<evidence type="ECO:0000313" key="14">
    <source>
        <dbReference type="Proteomes" id="UP001305702"/>
    </source>
</evidence>